<evidence type="ECO:0000313" key="1">
    <source>
        <dbReference type="EMBL" id="KAH7051081.1"/>
    </source>
</evidence>
<keyword evidence="2" id="KW-1185">Reference proteome</keyword>
<organism evidence="1 2">
    <name type="scientific">Macrophomina phaseolina</name>
    <dbReference type="NCBI Taxonomy" id="35725"/>
    <lineage>
        <taxon>Eukaryota</taxon>
        <taxon>Fungi</taxon>
        <taxon>Dikarya</taxon>
        <taxon>Ascomycota</taxon>
        <taxon>Pezizomycotina</taxon>
        <taxon>Dothideomycetes</taxon>
        <taxon>Dothideomycetes incertae sedis</taxon>
        <taxon>Botryosphaeriales</taxon>
        <taxon>Botryosphaeriaceae</taxon>
        <taxon>Macrophomina</taxon>
    </lineage>
</organism>
<accession>A0ABQ8GEE1</accession>
<dbReference type="Proteomes" id="UP000774617">
    <property type="component" value="Unassembled WGS sequence"/>
</dbReference>
<gene>
    <name evidence="1" type="ORF">B0J12DRAFT_662005</name>
</gene>
<evidence type="ECO:0000313" key="2">
    <source>
        <dbReference type="Proteomes" id="UP000774617"/>
    </source>
</evidence>
<name>A0ABQ8GEE1_9PEZI</name>
<dbReference type="EMBL" id="JAGTJR010000012">
    <property type="protein sequence ID" value="KAH7051081.1"/>
    <property type="molecule type" value="Genomic_DNA"/>
</dbReference>
<protein>
    <submittedName>
        <fullName evidence="1">Uncharacterized protein</fullName>
    </submittedName>
</protein>
<reference evidence="1 2" key="1">
    <citation type="journal article" date="2021" name="Nat. Commun.">
        <title>Genetic determinants of endophytism in the Arabidopsis root mycobiome.</title>
        <authorList>
            <person name="Mesny F."/>
            <person name="Miyauchi S."/>
            <person name="Thiergart T."/>
            <person name="Pickel B."/>
            <person name="Atanasova L."/>
            <person name="Karlsson M."/>
            <person name="Huettel B."/>
            <person name="Barry K.W."/>
            <person name="Haridas S."/>
            <person name="Chen C."/>
            <person name="Bauer D."/>
            <person name="Andreopoulos W."/>
            <person name="Pangilinan J."/>
            <person name="LaButti K."/>
            <person name="Riley R."/>
            <person name="Lipzen A."/>
            <person name="Clum A."/>
            <person name="Drula E."/>
            <person name="Henrissat B."/>
            <person name="Kohler A."/>
            <person name="Grigoriev I.V."/>
            <person name="Martin F.M."/>
            <person name="Hacquard S."/>
        </authorList>
    </citation>
    <scope>NUCLEOTIDE SEQUENCE [LARGE SCALE GENOMIC DNA]</scope>
    <source>
        <strain evidence="1 2">MPI-SDFR-AT-0080</strain>
    </source>
</reference>
<proteinExistence type="predicted"/>
<comment type="caution">
    <text evidence="1">The sequence shown here is derived from an EMBL/GenBank/DDBJ whole genome shotgun (WGS) entry which is preliminary data.</text>
</comment>
<sequence>MPPLASWSTVAGSGTARWSCSCSCCGGRSCGGGCVAGWAQGCANGWVDEPAHTLIDDVVDCGEEERERCVSAARQAALAHASLQRLSRGPRTHARNGGRCSTSGACSILGVPLGIGIRASLGRFSQWASCSSAKFSLKPRYSMHSFECRMSGTLHCGVGLSRQA</sequence>